<evidence type="ECO:0000313" key="2">
    <source>
        <dbReference type="Proteomes" id="UP000636800"/>
    </source>
</evidence>
<evidence type="ECO:0000313" key="1">
    <source>
        <dbReference type="EMBL" id="KAG0489248.1"/>
    </source>
</evidence>
<comment type="caution">
    <text evidence="1">The sequence shown here is derived from an EMBL/GenBank/DDBJ whole genome shotgun (WGS) entry which is preliminary data.</text>
</comment>
<reference evidence="1 2" key="1">
    <citation type="journal article" date="2020" name="Nat. Food">
        <title>A phased Vanilla planifolia genome enables genetic improvement of flavour and production.</title>
        <authorList>
            <person name="Hasing T."/>
            <person name="Tang H."/>
            <person name="Brym M."/>
            <person name="Khazi F."/>
            <person name="Huang T."/>
            <person name="Chambers A.H."/>
        </authorList>
    </citation>
    <scope>NUCLEOTIDE SEQUENCE [LARGE SCALE GENOMIC DNA]</scope>
    <source>
        <tissue evidence="1">Leaf</tissue>
    </source>
</reference>
<gene>
    <name evidence="1" type="ORF">HPP92_008059</name>
</gene>
<accession>A0A835V9B5</accession>
<protein>
    <submittedName>
        <fullName evidence="1">Uncharacterized protein</fullName>
    </submittedName>
</protein>
<organism evidence="1 2">
    <name type="scientific">Vanilla planifolia</name>
    <name type="common">Vanilla</name>
    <dbReference type="NCBI Taxonomy" id="51239"/>
    <lineage>
        <taxon>Eukaryota</taxon>
        <taxon>Viridiplantae</taxon>
        <taxon>Streptophyta</taxon>
        <taxon>Embryophyta</taxon>
        <taxon>Tracheophyta</taxon>
        <taxon>Spermatophyta</taxon>
        <taxon>Magnoliopsida</taxon>
        <taxon>Liliopsida</taxon>
        <taxon>Asparagales</taxon>
        <taxon>Orchidaceae</taxon>
        <taxon>Vanilloideae</taxon>
        <taxon>Vanilleae</taxon>
        <taxon>Vanilla</taxon>
    </lineage>
</organism>
<dbReference type="Proteomes" id="UP000636800">
    <property type="component" value="Chromosome 3"/>
</dbReference>
<proteinExistence type="predicted"/>
<dbReference type="EMBL" id="JADCNL010000003">
    <property type="protein sequence ID" value="KAG0489248.1"/>
    <property type="molecule type" value="Genomic_DNA"/>
</dbReference>
<sequence length="72" mass="8130">MNPNPSPDPKRIRYPSEVRHPFLGNHKSTHMNHSCFSTSSSTCRTIYFPPAAVNRALPAKGRHPYMTGSYKT</sequence>
<dbReference type="AlphaFoldDB" id="A0A835V9B5"/>
<name>A0A835V9B5_VANPL</name>
<keyword evidence="2" id="KW-1185">Reference proteome</keyword>
<dbReference type="OrthoDB" id="276388at2759"/>